<accession>A0A645BCB7</accession>
<sequence length="162" mass="18083">MRNQIVMKTGIFATPQPSVTMCAFRMTCVIERFGNITPLQGKIIVGIKRCTFIDTPAHGAMIDNNIILISAPNGIAFIGEYFVAQSETHETDNHITCTDLHFIITQANAITRSCLTCNRYISLRYIQSAFKDNNTRNFKKNGPRTGLIQSPSECSHRTIIGQ</sequence>
<comment type="caution">
    <text evidence="1">The sequence shown here is derived from an EMBL/GenBank/DDBJ whole genome shotgun (WGS) entry which is preliminary data.</text>
</comment>
<evidence type="ECO:0000313" key="1">
    <source>
        <dbReference type="EMBL" id="MPM62736.1"/>
    </source>
</evidence>
<dbReference type="AlphaFoldDB" id="A0A645BCB7"/>
<reference evidence="1" key="1">
    <citation type="submission" date="2019-08" db="EMBL/GenBank/DDBJ databases">
        <authorList>
            <person name="Kucharzyk K."/>
            <person name="Murdoch R.W."/>
            <person name="Higgins S."/>
            <person name="Loffler F."/>
        </authorList>
    </citation>
    <scope>NUCLEOTIDE SEQUENCE</scope>
</reference>
<dbReference type="EMBL" id="VSSQ01019021">
    <property type="protein sequence ID" value="MPM62736.1"/>
    <property type="molecule type" value="Genomic_DNA"/>
</dbReference>
<organism evidence="1">
    <name type="scientific">bioreactor metagenome</name>
    <dbReference type="NCBI Taxonomy" id="1076179"/>
    <lineage>
        <taxon>unclassified sequences</taxon>
        <taxon>metagenomes</taxon>
        <taxon>ecological metagenomes</taxon>
    </lineage>
</organism>
<gene>
    <name evidence="1" type="ORF">SDC9_109613</name>
</gene>
<protein>
    <submittedName>
        <fullName evidence="1">Uncharacterized protein</fullName>
    </submittedName>
</protein>
<name>A0A645BCB7_9ZZZZ</name>
<proteinExistence type="predicted"/>